<proteinExistence type="predicted"/>
<sequence>MADMFETYPPLPPSPPSQVSFPSNQADRTIPYVRTSFSSRYIRSNSVHELSPIATSPSTPSLRCHSQSRGHRSTKSLGTQSAPPPLPLPKDHVDTGYNSNGENSDARGDVVVRQWRMRRSQSDSRIARGEVERSKSLPSLPENPKIWTPSQLAQYLLTALRFKSKVSGIVSVPKPVAQDIANFVVEYKLNGRAFLRLEDRDIEDMGINQLWRAVLMSSSLELRKSVLKGRIWGFGPEDDDNVFVGSTTPENGLRVPSTVLEREEVNMQDSMLSHRYTPPFASCDLGALRSNGYLPQSSSTLGFSYDGFDYTSPHRSTRPRAESASSAASSSAGRVREMVRNLERAASSSEDVTRGNEDAGFASSEFASESDEDSELAIIGNNTIMGYGPRNGSNEDAILQCLSPGSNGAVVIASPSISPSSGASRTSTSGLIKTPPPTSLTNLCTVSHSSHPLALPGPDLSKTKETQDEEPTIEALLQEEEPCEGRPRATSWGAKAWEEEFPGGTSRRVLASAPISKTSTELPANTKCSQEEMIKVPRSVWDNLCRRLDENERRIALLEMQEAEQRKETRTPGSSSADDQHIPKPSLRGVLSATTLPPYLVIVSVGVCALVAEYVFGRVVGRKPRT</sequence>
<feature type="region of interest" description="Disordered" evidence="1">
    <location>
        <begin position="313"/>
        <end position="373"/>
    </location>
</feature>
<feature type="compositionally biased region" description="Polar residues" evidence="1">
    <location>
        <begin position="51"/>
        <end position="65"/>
    </location>
</feature>
<evidence type="ECO:0000256" key="1">
    <source>
        <dbReference type="SAM" id="MobiDB-lite"/>
    </source>
</evidence>
<keyword evidence="4" id="KW-1185">Reference proteome</keyword>
<name>A0A5N5QLG7_9AGAM</name>
<feature type="region of interest" description="Disordered" evidence="1">
    <location>
        <begin position="417"/>
        <end position="436"/>
    </location>
</feature>
<organism evidence="3 4">
    <name type="scientific">Ceratobasidium theobromae</name>
    <dbReference type="NCBI Taxonomy" id="1582974"/>
    <lineage>
        <taxon>Eukaryota</taxon>
        <taxon>Fungi</taxon>
        <taxon>Dikarya</taxon>
        <taxon>Basidiomycota</taxon>
        <taxon>Agaricomycotina</taxon>
        <taxon>Agaricomycetes</taxon>
        <taxon>Cantharellales</taxon>
        <taxon>Ceratobasidiaceae</taxon>
        <taxon>Ceratobasidium</taxon>
    </lineage>
</organism>
<feature type="region of interest" description="Disordered" evidence="1">
    <location>
        <begin position="1"/>
        <end position="24"/>
    </location>
</feature>
<dbReference type="AlphaFoldDB" id="A0A5N5QLG7"/>
<dbReference type="EMBL" id="SSOP01000062">
    <property type="protein sequence ID" value="KAB5592509.1"/>
    <property type="molecule type" value="Genomic_DNA"/>
</dbReference>
<evidence type="ECO:0000313" key="3">
    <source>
        <dbReference type="EMBL" id="KAB5592509.1"/>
    </source>
</evidence>
<feature type="compositionally biased region" description="Basic and acidic residues" evidence="1">
    <location>
        <begin position="121"/>
        <end position="135"/>
    </location>
</feature>
<dbReference type="Proteomes" id="UP000383932">
    <property type="component" value="Unassembled WGS sequence"/>
</dbReference>
<comment type="caution">
    <text evidence="3">The sequence shown here is derived from an EMBL/GenBank/DDBJ whole genome shotgun (WGS) entry which is preliminary data.</text>
</comment>
<dbReference type="OrthoDB" id="2425321at2759"/>
<feature type="transmembrane region" description="Helical" evidence="2">
    <location>
        <begin position="596"/>
        <end position="616"/>
    </location>
</feature>
<accession>A0A5N5QLG7</accession>
<feature type="compositionally biased region" description="Low complexity" evidence="1">
    <location>
        <begin position="417"/>
        <end position="430"/>
    </location>
</feature>
<feature type="region of interest" description="Disordered" evidence="1">
    <location>
        <begin position="51"/>
        <end position="109"/>
    </location>
</feature>
<feature type="region of interest" description="Disordered" evidence="1">
    <location>
        <begin position="121"/>
        <end position="143"/>
    </location>
</feature>
<keyword evidence="2" id="KW-0472">Membrane</keyword>
<keyword evidence="2" id="KW-1133">Transmembrane helix</keyword>
<keyword evidence="2" id="KW-0812">Transmembrane</keyword>
<feature type="compositionally biased region" description="Low complexity" evidence="1">
    <location>
        <begin position="358"/>
        <end position="367"/>
    </location>
</feature>
<gene>
    <name evidence="3" type="ORF">CTheo_4041</name>
</gene>
<protein>
    <recommendedName>
        <fullName evidence="5">Transmembrane protein</fullName>
    </recommendedName>
</protein>
<feature type="compositionally biased region" description="Basic and acidic residues" evidence="1">
    <location>
        <begin position="334"/>
        <end position="343"/>
    </location>
</feature>
<evidence type="ECO:0000313" key="4">
    <source>
        <dbReference type="Proteomes" id="UP000383932"/>
    </source>
</evidence>
<feature type="compositionally biased region" description="Low complexity" evidence="1">
    <location>
        <begin position="323"/>
        <end position="332"/>
    </location>
</feature>
<evidence type="ECO:0008006" key="5">
    <source>
        <dbReference type="Google" id="ProtNLM"/>
    </source>
</evidence>
<evidence type="ECO:0000256" key="2">
    <source>
        <dbReference type="SAM" id="Phobius"/>
    </source>
</evidence>
<feature type="region of interest" description="Disordered" evidence="1">
    <location>
        <begin position="561"/>
        <end position="585"/>
    </location>
</feature>
<reference evidence="3 4" key="1">
    <citation type="journal article" date="2019" name="Fungal Biol. Biotechnol.">
        <title>Draft genome sequence of fastidious pathogen Ceratobasidium theobromae, which causes vascular-streak dieback in Theobroma cacao.</title>
        <authorList>
            <person name="Ali S.S."/>
            <person name="Asman A."/>
            <person name="Shao J."/>
            <person name="Firmansyah A.P."/>
            <person name="Susilo A.W."/>
            <person name="Rosmana A."/>
            <person name="McMahon P."/>
            <person name="Junaid M."/>
            <person name="Guest D."/>
            <person name="Kheng T.Y."/>
            <person name="Meinhardt L.W."/>
            <person name="Bailey B.A."/>
        </authorList>
    </citation>
    <scope>NUCLEOTIDE SEQUENCE [LARGE SCALE GENOMIC DNA]</scope>
    <source>
        <strain evidence="3 4">CT2</strain>
    </source>
</reference>